<dbReference type="Pfam" id="PF11104">
    <property type="entry name" value="PilM_2"/>
    <property type="match status" value="1"/>
</dbReference>
<accession>A0A495IHR0</accession>
<dbReference type="CDD" id="cd24049">
    <property type="entry name" value="ASKHA_NBD_PilM"/>
    <property type="match status" value="1"/>
</dbReference>
<keyword evidence="3" id="KW-1185">Reference proteome</keyword>
<evidence type="ECO:0000259" key="1">
    <source>
        <dbReference type="SMART" id="SM00842"/>
    </source>
</evidence>
<sequence>MSKSIVGVDIGAASLRAVEIANPTSAKPTLVRFGEVPLPAGSVSRGEVVEAQTVANSLKALWSQAGFKSKQVVLGMGNQRVLARDLTVAKASKARIKESLPFQVQDMLPVPVADALLDFYPVSEGIGEHGPVINGLLIAAVKDAVLGNVRASKLAGLTAVGVDLIPFAVSRLLVNRQNNGGTVALVDIGASTTSVVLLSNGVPQFVRIIPSGGDDVTRDLTSRLEIPAELAEGAKRTLGLVASSATKEDKTASAVIFETVNELLGSLRNTISYYANTRPHEHVSHIVLTGGGAQLIGLPAALAEVTRLKVVPGDPLQSVSVARSVNEQALRPSVPSLTTAIGLALGSAA</sequence>
<dbReference type="InterPro" id="IPR005883">
    <property type="entry name" value="PilM"/>
</dbReference>
<dbReference type="OrthoDB" id="1926201at2"/>
<dbReference type="InterPro" id="IPR050696">
    <property type="entry name" value="FtsA/MreB"/>
</dbReference>
<dbReference type="Proteomes" id="UP000280008">
    <property type="component" value="Unassembled WGS sequence"/>
</dbReference>
<gene>
    <name evidence="2" type="ORF">C8E83_2671</name>
</gene>
<comment type="caution">
    <text evidence="2">The sequence shown here is derived from an EMBL/GenBank/DDBJ whole genome shotgun (WGS) entry which is preliminary data.</text>
</comment>
<dbReference type="InterPro" id="IPR003494">
    <property type="entry name" value="SHS2_FtsA"/>
</dbReference>
<dbReference type="InterPro" id="IPR043129">
    <property type="entry name" value="ATPase_NBD"/>
</dbReference>
<dbReference type="SUPFAM" id="SSF53067">
    <property type="entry name" value="Actin-like ATPase domain"/>
    <property type="match status" value="2"/>
</dbReference>
<feature type="domain" description="SHS2" evidence="1">
    <location>
        <begin position="5"/>
        <end position="173"/>
    </location>
</feature>
<dbReference type="SMART" id="SM00842">
    <property type="entry name" value="FtsA"/>
    <property type="match status" value="1"/>
</dbReference>
<organism evidence="2 3">
    <name type="scientific">Frondihabitans australicus</name>
    <dbReference type="NCBI Taxonomy" id="386892"/>
    <lineage>
        <taxon>Bacteria</taxon>
        <taxon>Bacillati</taxon>
        <taxon>Actinomycetota</taxon>
        <taxon>Actinomycetes</taxon>
        <taxon>Micrococcales</taxon>
        <taxon>Microbacteriaceae</taxon>
        <taxon>Frondihabitans</taxon>
    </lineage>
</organism>
<dbReference type="PIRSF" id="PIRSF019169">
    <property type="entry name" value="PilM"/>
    <property type="match status" value="1"/>
</dbReference>
<evidence type="ECO:0000313" key="2">
    <source>
        <dbReference type="EMBL" id="RKR75523.1"/>
    </source>
</evidence>
<dbReference type="PANTHER" id="PTHR32432">
    <property type="entry name" value="CELL DIVISION PROTEIN FTSA-RELATED"/>
    <property type="match status" value="1"/>
</dbReference>
<evidence type="ECO:0000313" key="3">
    <source>
        <dbReference type="Proteomes" id="UP000280008"/>
    </source>
</evidence>
<reference evidence="2 3" key="1">
    <citation type="submission" date="2018-10" db="EMBL/GenBank/DDBJ databases">
        <title>Sequencing the genomes of 1000 actinobacteria strains.</title>
        <authorList>
            <person name="Klenk H.-P."/>
        </authorList>
    </citation>
    <scope>NUCLEOTIDE SEQUENCE [LARGE SCALE GENOMIC DNA]</scope>
    <source>
        <strain evidence="2 3">DSM 17894</strain>
    </source>
</reference>
<dbReference type="PANTHER" id="PTHR32432:SF3">
    <property type="entry name" value="ETHANOLAMINE UTILIZATION PROTEIN EUTJ"/>
    <property type="match status" value="1"/>
</dbReference>
<dbReference type="NCBIfam" id="TIGR01175">
    <property type="entry name" value="pilM"/>
    <property type="match status" value="1"/>
</dbReference>
<dbReference type="GO" id="GO:0051301">
    <property type="term" value="P:cell division"/>
    <property type="evidence" value="ECO:0007669"/>
    <property type="project" value="InterPro"/>
</dbReference>
<dbReference type="Gene3D" id="3.30.1490.300">
    <property type="match status" value="1"/>
</dbReference>
<name>A0A495IHR0_9MICO</name>
<protein>
    <submittedName>
        <fullName evidence="2">Type IV pilus assembly protein PilM</fullName>
    </submittedName>
</protein>
<dbReference type="AlphaFoldDB" id="A0A495IHR0"/>
<dbReference type="EMBL" id="RBKS01000001">
    <property type="protein sequence ID" value="RKR75523.1"/>
    <property type="molecule type" value="Genomic_DNA"/>
</dbReference>
<dbReference type="Gene3D" id="3.30.420.40">
    <property type="match status" value="2"/>
</dbReference>
<dbReference type="RefSeq" id="WP_121370310.1">
    <property type="nucleotide sequence ID" value="NZ_RBKS01000001.1"/>
</dbReference>
<proteinExistence type="predicted"/>